<accession>A0A6C0JDR3</accession>
<dbReference type="EMBL" id="MN740350">
    <property type="protein sequence ID" value="QHU01878.1"/>
    <property type="molecule type" value="Genomic_DNA"/>
</dbReference>
<dbReference type="AlphaFoldDB" id="A0A6C0JDR3"/>
<proteinExistence type="predicted"/>
<name>A0A6C0JDR3_9ZZZZ</name>
<reference evidence="1" key="1">
    <citation type="journal article" date="2020" name="Nature">
        <title>Giant virus diversity and host interactions through global metagenomics.</title>
        <authorList>
            <person name="Schulz F."/>
            <person name="Roux S."/>
            <person name="Paez-Espino D."/>
            <person name="Jungbluth S."/>
            <person name="Walsh D.A."/>
            <person name="Denef V.J."/>
            <person name="McMahon K.D."/>
            <person name="Konstantinidis K.T."/>
            <person name="Eloe-Fadrosh E.A."/>
            <person name="Kyrpides N.C."/>
            <person name="Woyke T."/>
        </authorList>
    </citation>
    <scope>NUCLEOTIDE SEQUENCE</scope>
    <source>
        <strain evidence="1">GVMAG-M-3300025880-56</strain>
    </source>
</reference>
<protein>
    <submittedName>
        <fullName evidence="1">Uncharacterized protein</fullName>
    </submittedName>
</protein>
<evidence type="ECO:0000313" key="1">
    <source>
        <dbReference type="EMBL" id="QHU01878.1"/>
    </source>
</evidence>
<organism evidence="1">
    <name type="scientific">viral metagenome</name>
    <dbReference type="NCBI Taxonomy" id="1070528"/>
    <lineage>
        <taxon>unclassified sequences</taxon>
        <taxon>metagenomes</taxon>
        <taxon>organismal metagenomes</taxon>
    </lineage>
</organism>
<sequence length="34" mass="3825">MDNDYSGLRLENTTDILFLDTPDDIVEKQIIGGL</sequence>